<keyword evidence="1" id="KW-0732">Signal</keyword>
<dbReference type="InterPro" id="IPR014756">
    <property type="entry name" value="Ig_E-set"/>
</dbReference>
<dbReference type="SUPFAM" id="SSF50965">
    <property type="entry name" value="Galactose oxidase, central domain"/>
    <property type="match status" value="1"/>
</dbReference>
<dbReference type="InterPro" id="IPR037293">
    <property type="entry name" value="Gal_Oxidase_central_sf"/>
</dbReference>
<name>A0A2S5IYQ3_9MICC</name>
<evidence type="ECO:0000313" key="4">
    <source>
        <dbReference type="EMBL" id="PPB49736.1"/>
    </source>
</evidence>
<accession>A0A2S5IYQ3</accession>
<dbReference type="InterPro" id="IPR015202">
    <property type="entry name" value="GO-like_E_set"/>
</dbReference>
<proteinExistence type="predicted"/>
<dbReference type="PANTHER" id="PTHR32208">
    <property type="entry name" value="SECRETED PROTEIN-RELATED"/>
    <property type="match status" value="1"/>
</dbReference>
<reference evidence="4 5" key="1">
    <citation type="journal article" date="2014" name="Int. J. Syst. Evol. Microbiol.">
        <title>Arthrobacter pityocampae sp. nov., isolated from Thaumetopoea pityocampa (Lep., Thaumetopoeidae).</title>
        <authorList>
            <person name="Ince I.A."/>
            <person name="Demirbag Z."/>
            <person name="Kati H."/>
        </authorList>
    </citation>
    <scope>NUCLEOTIDE SEQUENCE [LARGE SCALE GENOMIC DNA]</scope>
    <source>
        <strain evidence="4 5">Tp2</strain>
    </source>
</reference>
<dbReference type="InterPro" id="IPR013783">
    <property type="entry name" value="Ig-like_fold"/>
</dbReference>
<feature type="domain" description="Galactose oxidase-like Early set" evidence="3">
    <location>
        <begin position="355"/>
        <end position="447"/>
    </location>
</feature>
<evidence type="ECO:0000259" key="3">
    <source>
        <dbReference type="Pfam" id="PF09118"/>
    </source>
</evidence>
<dbReference type="Pfam" id="PF07250">
    <property type="entry name" value="Glyoxal_oxid_N"/>
    <property type="match status" value="1"/>
</dbReference>
<protein>
    <submittedName>
        <fullName evidence="4">Uncharacterized protein</fullName>
    </submittedName>
</protein>
<comment type="caution">
    <text evidence="4">The sequence shown here is derived from an EMBL/GenBank/DDBJ whole genome shotgun (WGS) entry which is preliminary data.</text>
</comment>
<dbReference type="PANTHER" id="PTHR32208:SF21">
    <property type="entry name" value="LOW QUALITY PROTEIN: ALDEHYDE OXIDASE GLOX-LIKE"/>
    <property type="match status" value="1"/>
</dbReference>
<dbReference type="SUPFAM" id="SSF81296">
    <property type="entry name" value="E set domains"/>
    <property type="match status" value="1"/>
</dbReference>
<dbReference type="InterPro" id="IPR009880">
    <property type="entry name" value="Glyoxal_oxidase_N"/>
</dbReference>
<dbReference type="Pfam" id="PF09118">
    <property type="entry name" value="GO-like_E_set"/>
    <property type="match status" value="1"/>
</dbReference>
<keyword evidence="5" id="KW-1185">Reference proteome</keyword>
<dbReference type="InterPro" id="IPR011043">
    <property type="entry name" value="Gal_Oxase/kelch_b-propeller"/>
</dbReference>
<evidence type="ECO:0000313" key="5">
    <source>
        <dbReference type="Proteomes" id="UP000239297"/>
    </source>
</evidence>
<organism evidence="4 5">
    <name type="scientific">Arthrobacter pityocampae</name>
    <dbReference type="NCBI Taxonomy" id="547334"/>
    <lineage>
        <taxon>Bacteria</taxon>
        <taxon>Bacillati</taxon>
        <taxon>Actinomycetota</taxon>
        <taxon>Actinomycetes</taxon>
        <taxon>Micrococcales</taxon>
        <taxon>Micrococcaceae</taxon>
        <taxon>Arthrobacter</taxon>
    </lineage>
</organism>
<dbReference type="Gene3D" id="2.130.10.80">
    <property type="entry name" value="Galactose oxidase/kelch, beta-propeller"/>
    <property type="match status" value="1"/>
</dbReference>
<evidence type="ECO:0000256" key="1">
    <source>
        <dbReference type="ARBA" id="ARBA00022729"/>
    </source>
</evidence>
<dbReference type="EMBL" id="PRKW01000003">
    <property type="protein sequence ID" value="PPB49736.1"/>
    <property type="molecule type" value="Genomic_DNA"/>
</dbReference>
<evidence type="ECO:0000259" key="2">
    <source>
        <dbReference type="Pfam" id="PF07250"/>
    </source>
</evidence>
<gene>
    <name evidence="4" type="ORF">C4K88_08695</name>
</gene>
<dbReference type="Proteomes" id="UP000239297">
    <property type="component" value="Unassembled WGS sequence"/>
</dbReference>
<dbReference type="CDD" id="cd02851">
    <property type="entry name" value="E_set_GO_C"/>
    <property type="match status" value="1"/>
</dbReference>
<feature type="domain" description="Glyoxal oxidase N-terminal" evidence="2">
    <location>
        <begin position="20"/>
        <end position="335"/>
    </location>
</feature>
<sequence>MLLLAGSGNNTGDFDAGTFKSAVWNPSTGAFKEIPVPYDMFCAGHVTLPDGRVLISGGTDGYAGHRGAIGYIGSKQSYIFNPGTDSYTKVNDTIDGHWYPTLTKLENGNIWSVGGYDNRDGVAKGSTAVEMFNAATNQWQPRTATPQTNRYWGTYPHFFLMANGNLFFTGGYTFGNSPSATGSVIHNWRNATSGDVPGLRDRQLRDQASSVLLPPAQNQTFMIAGGGSTDRGGATNSVDLINLNSASPAWKPGPALPGPEGRMYVNLTTLPDRTVLSSNGSTGPRAGNVLRAATYNPATNAWSTVAADPVGRNYHSSSLVLMDGRVAVFGSNPADGSFEMRVSIYEPGYLFKGTRPTITAAPGTAGYGAGLDLGVTGDVVSASLTAVGSATHQTDTNARLVDLPITGTGATRRATVPSNPALLPPGPYMLTVLDAGGVPSVARMVNVR</sequence>
<dbReference type="Gene3D" id="2.60.40.10">
    <property type="entry name" value="Immunoglobulins"/>
    <property type="match status" value="1"/>
</dbReference>
<dbReference type="AlphaFoldDB" id="A0A2S5IYQ3"/>
<dbReference type="GO" id="GO:0005975">
    <property type="term" value="P:carbohydrate metabolic process"/>
    <property type="evidence" value="ECO:0007669"/>
    <property type="project" value="UniProtKB-ARBA"/>
</dbReference>